<proteinExistence type="predicted"/>
<evidence type="ECO:0000256" key="1">
    <source>
        <dbReference type="SAM" id="Phobius"/>
    </source>
</evidence>
<gene>
    <name evidence="2" type="ORF">clem_03010</name>
</gene>
<dbReference type="Proteomes" id="UP000201728">
    <property type="component" value="Chromosome"/>
</dbReference>
<name>A0A222NZZ1_9GAMM</name>
<keyword evidence="1" id="KW-1133">Transmembrane helix</keyword>
<reference evidence="2 3" key="1">
    <citation type="submission" date="2016-07" db="EMBL/GenBank/DDBJ databases">
        <authorList>
            <person name="Hassler H."/>
        </authorList>
    </citation>
    <scope>NUCLEOTIDE SEQUENCE [LARGE SCALE GENOMIC DNA]</scope>
    <source>
        <strain evidence="2 3">CDC-D5610</strain>
    </source>
</reference>
<evidence type="ECO:0000313" key="3">
    <source>
        <dbReference type="Proteomes" id="UP000201728"/>
    </source>
</evidence>
<dbReference type="KEGG" id="lcd:clem_03010"/>
<organism evidence="2 3">
    <name type="scientific">Legionella clemsonensis</name>
    <dbReference type="NCBI Taxonomy" id="1867846"/>
    <lineage>
        <taxon>Bacteria</taxon>
        <taxon>Pseudomonadati</taxon>
        <taxon>Pseudomonadota</taxon>
        <taxon>Gammaproteobacteria</taxon>
        <taxon>Legionellales</taxon>
        <taxon>Legionellaceae</taxon>
        <taxon>Legionella</taxon>
    </lineage>
</organism>
<evidence type="ECO:0000313" key="2">
    <source>
        <dbReference type="EMBL" id="ASQ45160.1"/>
    </source>
</evidence>
<feature type="transmembrane region" description="Helical" evidence="1">
    <location>
        <begin position="52"/>
        <end position="70"/>
    </location>
</feature>
<feature type="transmembrane region" description="Helical" evidence="1">
    <location>
        <begin position="27"/>
        <end position="46"/>
    </location>
</feature>
<dbReference type="AlphaFoldDB" id="A0A222NZZ1"/>
<sequence length="274" mass="32708">MIHFFTPMKEILIHKCIDLQFQTVKQYFFYPIVIICFYLALIKYYFHGEIKNIFASLIALSFMFSFFIYYKQSQKHLPAYISHKTFFLKKGANTLLIASTFYIFIAFILFFLALLIEKCAIPFAPIKNQKSLEFTYFFALLLLFTLPSQCLLIAFTRKSEDTYVWLLNAIFTMLCIFFLYIEWCSPILKPELKKYHYAFFNDIVYYFDIPSCLILEQNKIKLEYLDKKLCTVKEKFETTSAIGRELILTFKNNQRIVIPKPHYYSQLLVAYNKN</sequence>
<dbReference type="EMBL" id="CP016397">
    <property type="protein sequence ID" value="ASQ45160.1"/>
    <property type="molecule type" value="Genomic_DNA"/>
</dbReference>
<keyword evidence="1" id="KW-0812">Transmembrane</keyword>
<accession>A0A222NZZ1</accession>
<feature type="transmembrane region" description="Helical" evidence="1">
    <location>
        <begin position="91"/>
        <end position="116"/>
    </location>
</feature>
<feature type="transmembrane region" description="Helical" evidence="1">
    <location>
        <begin position="162"/>
        <end position="181"/>
    </location>
</feature>
<keyword evidence="3" id="KW-1185">Reference proteome</keyword>
<feature type="transmembrane region" description="Helical" evidence="1">
    <location>
        <begin position="136"/>
        <end position="155"/>
    </location>
</feature>
<protein>
    <submittedName>
        <fullName evidence="2">Uncharacterized protein</fullName>
    </submittedName>
</protein>
<keyword evidence="1" id="KW-0472">Membrane</keyword>